<dbReference type="STRING" id="1618659.UV11_C0042G0005"/>
<dbReference type="AlphaFoldDB" id="A0A0G1BHD6"/>
<dbReference type="PANTHER" id="PTHR46401:SF2">
    <property type="entry name" value="GLYCOSYLTRANSFERASE WBBK-RELATED"/>
    <property type="match status" value="1"/>
</dbReference>
<dbReference type="Gene3D" id="3.40.50.2000">
    <property type="entry name" value="Glycogen Phosphorylase B"/>
    <property type="match status" value="2"/>
</dbReference>
<proteinExistence type="predicted"/>
<evidence type="ECO:0000259" key="2">
    <source>
        <dbReference type="Pfam" id="PF00534"/>
    </source>
</evidence>
<keyword evidence="1 3" id="KW-0808">Transferase</keyword>
<sequence>MRADKIIVTNEAKRLEILNKFSIPSEKILLARNGVDVGEFSSVEASKVELRNKLDLPIDKKLFGFAGQFTAKGLDKGLLTTLQAFSKTPEDFFLVFVGGGEKELNSYKQAAKNYGIEKKLILHGQVPHSEVPKWLKAMDFLIFPYSPLNEHLIYYMSPIKIAEYMASGTPIITSDLPAVKEILPDDMATYFKAGDTDDFALKINWSIQNLSECLSKAELAAKKALEFSWQKRAEKILKFLKK</sequence>
<dbReference type="CDD" id="cd03801">
    <property type="entry name" value="GT4_PimA-like"/>
    <property type="match status" value="1"/>
</dbReference>
<organism evidence="3 4">
    <name type="scientific">Candidatus Giovannonibacteria bacterium GW2011_GWF2_42_19</name>
    <dbReference type="NCBI Taxonomy" id="1618659"/>
    <lineage>
        <taxon>Bacteria</taxon>
        <taxon>Candidatus Giovannoniibacteriota</taxon>
    </lineage>
</organism>
<dbReference type="Pfam" id="PF00534">
    <property type="entry name" value="Glycos_transf_1"/>
    <property type="match status" value="1"/>
</dbReference>
<dbReference type="SUPFAM" id="SSF53756">
    <property type="entry name" value="UDP-Glycosyltransferase/glycogen phosphorylase"/>
    <property type="match status" value="1"/>
</dbReference>
<dbReference type="InterPro" id="IPR001296">
    <property type="entry name" value="Glyco_trans_1"/>
</dbReference>
<evidence type="ECO:0000256" key="1">
    <source>
        <dbReference type="ARBA" id="ARBA00022679"/>
    </source>
</evidence>
<dbReference type="PANTHER" id="PTHR46401">
    <property type="entry name" value="GLYCOSYLTRANSFERASE WBBK-RELATED"/>
    <property type="match status" value="1"/>
</dbReference>
<name>A0A0G1BHD6_9BACT</name>
<evidence type="ECO:0000313" key="4">
    <source>
        <dbReference type="Proteomes" id="UP000034036"/>
    </source>
</evidence>
<protein>
    <submittedName>
        <fullName evidence="3">Glycosyl transferase group 1</fullName>
    </submittedName>
</protein>
<reference evidence="3 4" key="1">
    <citation type="journal article" date="2015" name="Nature">
        <title>rRNA introns, odd ribosomes, and small enigmatic genomes across a large radiation of phyla.</title>
        <authorList>
            <person name="Brown C.T."/>
            <person name="Hug L.A."/>
            <person name="Thomas B.C."/>
            <person name="Sharon I."/>
            <person name="Castelle C.J."/>
            <person name="Singh A."/>
            <person name="Wilkins M.J."/>
            <person name="Williams K.H."/>
            <person name="Banfield J.F."/>
        </authorList>
    </citation>
    <scope>NUCLEOTIDE SEQUENCE [LARGE SCALE GENOMIC DNA]</scope>
</reference>
<gene>
    <name evidence="3" type="ORF">UV11_C0042G0005</name>
</gene>
<accession>A0A0G1BHD6</accession>
<feature type="domain" description="Glycosyl transferase family 1" evidence="2">
    <location>
        <begin position="49"/>
        <end position="209"/>
    </location>
</feature>
<dbReference type="EMBL" id="LCDF01000042">
    <property type="protein sequence ID" value="KKS45706.1"/>
    <property type="molecule type" value="Genomic_DNA"/>
</dbReference>
<dbReference type="GO" id="GO:0016757">
    <property type="term" value="F:glycosyltransferase activity"/>
    <property type="evidence" value="ECO:0007669"/>
    <property type="project" value="TreeGrafter"/>
</dbReference>
<dbReference type="Proteomes" id="UP000034036">
    <property type="component" value="Unassembled WGS sequence"/>
</dbReference>
<comment type="caution">
    <text evidence="3">The sequence shown here is derived from an EMBL/GenBank/DDBJ whole genome shotgun (WGS) entry which is preliminary data.</text>
</comment>
<evidence type="ECO:0000313" key="3">
    <source>
        <dbReference type="EMBL" id="KKS45706.1"/>
    </source>
</evidence>